<dbReference type="Proteomes" id="UP000034739">
    <property type="component" value="Unassembled WGS sequence"/>
</dbReference>
<accession>A0A0G1TXK2</accession>
<dbReference type="AlphaFoldDB" id="A0A0G1TXK2"/>
<evidence type="ECO:0008006" key="3">
    <source>
        <dbReference type="Google" id="ProtNLM"/>
    </source>
</evidence>
<gene>
    <name evidence="1" type="ORF">UY16_C0053G0004</name>
</gene>
<evidence type="ECO:0000313" key="2">
    <source>
        <dbReference type="Proteomes" id="UP000034739"/>
    </source>
</evidence>
<evidence type="ECO:0000313" key="1">
    <source>
        <dbReference type="EMBL" id="KKU86561.1"/>
    </source>
</evidence>
<sequence length="196" mass="21709">MRVHKEKHMSKIISWVGALVVLLAVVSAPSYSFAKTENAVAQPVTTQPAEVKPEYPLPYPGVLPDHPLYSLKALRDKILDMLIVDPIRKSEFYILQGDKRLQMGVMLVDKGRPTLGEQVVSKGEKYMYQAVYGLMTLKQGRKEIPGYLLDRLEQSLAKHAEVLGTLVTRATEPDKSGLAGSLELVGKLTGELPKLK</sequence>
<protein>
    <recommendedName>
        <fullName evidence="3">DUF5667 domain-containing protein</fullName>
    </recommendedName>
</protein>
<comment type="caution">
    <text evidence="1">The sequence shown here is derived from an EMBL/GenBank/DDBJ whole genome shotgun (WGS) entry which is preliminary data.</text>
</comment>
<organism evidence="1 2">
    <name type="scientific">Candidatus Gottesmanbacteria bacterium GW2011_GWA2_47_9</name>
    <dbReference type="NCBI Taxonomy" id="1618445"/>
    <lineage>
        <taxon>Bacteria</taxon>
        <taxon>Candidatus Gottesmaniibacteriota</taxon>
    </lineage>
</organism>
<proteinExistence type="predicted"/>
<name>A0A0G1TXK2_9BACT</name>
<reference evidence="1 2" key="1">
    <citation type="journal article" date="2015" name="Nature">
        <title>rRNA introns, odd ribosomes, and small enigmatic genomes across a large radiation of phyla.</title>
        <authorList>
            <person name="Brown C.T."/>
            <person name="Hug L.A."/>
            <person name="Thomas B.C."/>
            <person name="Sharon I."/>
            <person name="Castelle C.J."/>
            <person name="Singh A."/>
            <person name="Wilkins M.J."/>
            <person name="Williams K.H."/>
            <person name="Banfield J.F."/>
        </authorList>
    </citation>
    <scope>NUCLEOTIDE SEQUENCE [LARGE SCALE GENOMIC DNA]</scope>
</reference>
<dbReference type="EMBL" id="LCOY01000053">
    <property type="protein sequence ID" value="KKU86561.1"/>
    <property type="molecule type" value="Genomic_DNA"/>
</dbReference>